<evidence type="ECO:0000313" key="1">
    <source>
        <dbReference type="EMBL" id="MBC8361777.1"/>
    </source>
</evidence>
<dbReference type="PANTHER" id="PTHR30217">
    <property type="entry name" value="PEPTIDASE U32 FAMILY"/>
    <property type="match status" value="1"/>
</dbReference>
<dbReference type="InterPro" id="IPR001539">
    <property type="entry name" value="Peptidase_U32"/>
</dbReference>
<sequence>MNKSQHNTLKPLILAPAGNRASFLAALAAGADAVYCGLKDFSARMETKNFSVEELAPLTRLAHDKGVKVYVTFNSLLKPAEPDVAGRLIEQLGKLVKPDALIIQDLAFVELARQTGYTGELHLSTLANVSFPAALKLIRKELGVNRVVVPRELSIDEIKAMASACPKGLDLEVFVHGALCYGVSGRCYWSSYLGGKSGLRGRCVQPCRRRYTQDGQPGRFFSCQDLSLDVLVKVLLSVPEVRAWKIEGRKKGPHYVFHTVQAYRMLRDQGGDPQVKKTAIELLDHALGRTGTHYNFLPQRPQNPVKIDTQTGSGLLVGTIKGTRDKPFMVAGEELLPGDILRIGYEDEPWHGKNNIKRYVPPKGRLFLKFLAKDRPVKGTPVFLTDRREKALEDMITKLEGELGKISSPVKAVSTFNARLLKRSAKRSLAVELRVYRKLDTKKPQDQTGLWLSIKEQIPISKGLATRLWWWLPPVIWPDDEPKIKELVNLILNKGGQNFVLNAPWQTALFPVPKGLNLWAGPFCNPANPLAVQSLASLGFNGVIVSPELGREDILVLPKHSPLPVGIVISGNWPLCVSRVISENLKTDQPVTSPKGEQAWVRKYDSDFWVYPNWKLDIRADQDLLQKAGYSLFVHLIEPLPKEMNLKKRPGLWNWELNLQ</sequence>
<dbReference type="Proteomes" id="UP000603434">
    <property type="component" value="Unassembled WGS sequence"/>
</dbReference>
<dbReference type="Pfam" id="PF01136">
    <property type="entry name" value="Peptidase_U32"/>
    <property type="match status" value="1"/>
</dbReference>
<proteinExistence type="predicted"/>
<reference evidence="1 2" key="1">
    <citation type="submission" date="2020-08" db="EMBL/GenBank/DDBJ databases">
        <title>Bridging the membrane lipid divide: bacteria of the FCB group superphylum have the potential to synthesize archaeal ether lipids.</title>
        <authorList>
            <person name="Villanueva L."/>
            <person name="Von Meijenfeldt F.A.B."/>
            <person name="Westbye A.B."/>
            <person name="Yadav S."/>
            <person name="Hopmans E.C."/>
            <person name="Dutilh B.E."/>
            <person name="Sinninghe Damste J.S."/>
        </authorList>
    </citation>
    <scope>NUCLEOTIDE SEQUENCE [LARGE SCALE GENOMIC DNA]</scope>
    <source>
        <strain evidence="1">NIOZ-UU30</strain>
    </source>
</reference>
<name>A0A8J6TJ29_9BACT</name>
<dbReference type="PANTHER" id="PTHR30217:SF10">
    <property type="entry name" value="23S RRNA 5-HYDROXYCYTIDINE C2501 SYNTHASE"/>
    <property type="match status" value="1"/>
</dbReference>
<dbReference type="AlphaFoldDB" id="A0A8J6TJ29"/>
<protein>
    <submittedName>
        <fullName evidence="1">U32 family peptidase</fullName>
    </submittedName>
</protein>
<evidence type="ECO:0000313" key="2">
    <source>
        <dbReference type="Proteomes" id="UP000603434"/>
    </source>
</evidence>
<comment type="caution">
    <text evidence="1">The sequence shown here is derived from an EMBL/GenBank/DDBJ whole genome shotgun (WGS) entry which is preliminary data.</text>
</comment>
<accession>A0A8J6TJ29</accession>
<organism evidence="1 2">
    <name type="scientific">Candidatus Desulfatibia profunda</name>
    <dbReference type="NCBI Taxonomy" id="2841695"/>
    <lineage>
        <taxon>Bacteria</taxon>
        <taxon>Pseudomonadati</taxon>
        <taxon>Thermodesulfobacteriota</taxon>
        <taxon>Desulfobacteria</taxon>
        <taxon>Desulfobacterales</taxon>
        <taxon>Desulfobacterales incertae sedis</taxon>
        <taxon>Candidatus Desulfatibia</taxon>
    </lineage>
</organism>
<dbReference type="EMBL" id="JACNJH010000151">
    <property type="protein sequence ID" value="MBC8361777.1"/>
    <property type="molecule type" value="Genomic_DNA"/>
</dbReference>
<dbReference type="InterPro" id="IPR051454">
    <property type="entry name" value="RNA/ubiquinone_mod_enzymes"/>
</dbReference>
<gene>
    <name evidence="1" type="ORF">H8E23_10295</name>
</gene>